<gene>
    <name evidence="3" type="ORF">LCGC14_2487580</name>
</gene>
<name>A0A0F9DHP6_9ZZZZ</name>
<sequence length="206" mass="22885">MKDQFKNKAKNWDETPWKQNLAQDAYNAISSKINISSNTRLIDLGGGTGLLTLKFKDDVSKITIVDTSKGMLDVLRQKIKARKIRNVEILNGILSPGVLPKNSSELIISMMTLHHIEDLHTIFKCFYEILVLGGSIALVDLAKEDGDFHADDADYVYDGFEKEDLKLPLEKAGFKNIGIAEISTVTKESTSGLIKEYPILLVTASK</sequence>
<dbReference type="AlphaFoldDB" id="A0A0F9DHP6"/>
<dbReference type="InterPro" id="IPR041698">
    <property type="entry name" value="Methyltransf_25"/>
</dbReference>
<dbReference type="CDD" id="cd02440">
    <property type="entry name" value="AdoMet_MTases"/>
    <property type="match status" value="1"/>
</dbReference>
<reference evidence="3" key="1">
    <citation type="journal article" date="2015" name="Nature">
        <title>Complex archaea that bridge the gap between prokaryotes and eukaryotes.</title>
        <authorList>
            <person name="Spang A."/>
            <person name="Saw J.H."/>
            <person name="Jorgensen S.L."/>
            <person name="Zaremba-Niedzwiedzka K."/>
            <person name="Martijn J."/>
            <person name="Lind A.E."/>
            <person name="van Eijk R."/>
            <person name="Schleper C."/>
            <person name="Guy L."/>
            <person name="Ettema T.J."/>
        </authorList>
    </citation>
    <scope>NUCLEOTIDE SEQUENCE</scope>
</reference>
<organism evidence="3">
    <name type="scientific">marine sediment metagenome</name>
    <dbReference type="NCBI Taxonomy" id="412755"/>
    <lineage>
        <taxon>unclassified sequences</taxon>
        <taxon>metagenomes</taxon>
        <taxon>ecological metagenomes</taxon>
    </lineage>
</organism>
<evidence type="ECO:0000256" key="1">
    <source>
        <dbReference type="ARBA" id="ARBA00022679"/>
    </source>
</evidence>
<comment type="caution">
    <text evidence="3">The sequence shown here is derived from an EMBL/GenBank/DDBJ whole genome shotgun (WGS) entry which is preliminary data.</text>
</comment>
<protein>
    <recommendedName>
        <fullName evidence="2">Methyltransferase domain-containing protein</fullName>
    </recommendedName>
</protein>
<dbReference type="PANTHER" id="PTHR43861">
    <property type="entry name" value="TRANS-ACONITATE 2-METHYLTRANSFERASE-RELATED"/>
    <property type="match status" value="1"/>
</dbReference>
<evidence type="ECO:0000313" key="3">
    <source>
        <dbReference type="EMBL" id="KKL17236.1"/>
    </source>
</evidence>
<dbReference type="EMBL" id="LAZR01039338">
    <property type="protein sequence ID" value="KKL17236.1"/>
    <property type="molecule type" value="Genomic_DNA"/>
</dbReference>
<evidence type="ECO:0000259" key="2">
    <source>
        <dbReference type="Pfam" id="PF13649"/>
    </source>
</evidence>
<feature type="domain" description="Methyltransferase" evidence="2">
    <location>
        <begin position="42"/>
        <end position="134"/>
    </location>
</feature>
<dbReference type="PANTHER" id="PTHR43861:SF3">
    <property type="entry name" value="PUTATIVE (AFU_ORTHOLOGUE AFUA_2G14390)-RELATED"/>
    <property type="match status" value="1"/>
</dbReference>
<keyword evidence="1" id="KW-0808">Transferase</keyword>
<dbReference type="Pfam" id="PF13649">
    <property type="entry name" value="Methyltransf_25"/>
    <property type="match status" value="1"/>
</dbReference>
<dbReference type="GO" id="GO:0016740">
    <property type="term" value="F:transferase activity"/>
    <property type="evidence" value="ECO:0007669"/>
    <property type="project" value="UniProtKB-KW"/>
</dbReference>
<dbReference type="InterPro" id="IPR029063">
    <property type="entry name" value="SAM-dependent_MTases_sf"/>
</dbReference>
<dbReference type="SUPFAM" id="SSF53335">
    <property type="entry name" value="S-adenosyl-L-methionine-dependent methyltransferases"/>
    <property type="match status" value="1"/>
</dbReference>
<accession>A0A0F9DHP6</accession>
<dbReference type="Gene3D" id="3.40.50.150">
    <property type="entry name" value="Vaccinia Virus protein VP39"/>
    <property type="match status" value="1"/>
</dbReference>
<proteinExistence type="predicted"/>